<protein>
    <submittedName>
        <fullName evidence="2">Uncharacterized protein</fullName>
    </submittedName>
</protein>
<feature type="compositionally biased region" description="Polar residues" evidence="1">
    <location>
        <begin position="31"/>
        <end position="44"/>
    </location>
</feature>
<feature type="region of interest" description="Disordered" evidence="1">
    <location>
        <begin position="80"/>
        <end position="106"/>
    </location>
</feature>
<accession>A0A8H7K8M8</accession>
<gene>
    <name evidence="2" type="ORF">IM811_005033</name>
</gene>
<name>A0A8H7K8M8_BIOOC</name>
<evidence type="ECO:0000256" key="1">
    <source>
        <dbReference type="SAM" id="MobiDB-lite"/>
    </source>
</evidence>
<proteinExistence type="predicted"/>
<sequence length="106" mass="11458">MACGLLDYNLLGHSGFSAPLEARESIDLSPRSLQEQPDASTSPLRASIMSAFPPPPVNTIDWSNVGFKVREVNGHIESTWSKSTGEWTPSASSPTPTCESTAWLRP</sequence>
<feature type="compositionally biased region" description="Polar residues" evidence="1">
    <location>
        <begin position="80"/>
        <end position="100"/>
    </location>
</feature>
<dbReference type="Proteomes" id="UP000616885">
    <property type="component" value="Unassembled WGS sequence"/>
</dbReference>
<organism evidence="2 3">
    <name type="scientific">Bionectria ochroleuca</name>
    <name type="common">Gliocladium roseum</name>
    <dbReference type="NCBI Taxonomy" id="29856"/>
    <lineage>
        <taxon>Eukaryota</taxon>
        <taxon>Fungi</taxon>
        <taxon>Dikarya</taxon>
        <taxon>Ascomycota</taxon>
        <taxon>Pezizomycotina</taxon>
        <taxon>Sordariomycetes</taxon>
        <taxon>Hypocreomycetidae</taxon>
        <taxon>Hypocreales</taxon>
        <taxon>Bionectriaceae</taxon>
        <taxon>Clonostachys</taxon>
    </lineage>
</organism>
<feature type="region of interest" description="Disordered" evidence="1">
    <location>
        <begin position="27"/>
        <end position="50"/>
    </location>
</feature>
<evidence type="ECO:0000313" key="2">
    <source>
        <dbReference type="EMBL" id="KAF9745411.1"/>
    </source>
</evidence>
<dbReference type="AlphaFoldDB" id="A0A8H7K8M8"/>
<evidence type="ECO:0000313" key="3">
    <source>
        <dbReference type="Proteomes" id="UP000616885"/>
    </source>
</evidence>
<comment type="caution">
    <text evidence="2">The sequence shown here is derived from an EMBL/GenBank/DDBJ whole genome shotgun (WGS) entry which is preliminary data.</text>
</comment>
<dbReference type="EMBL" id="JADCTT010000013">
    <property type="protein sequence ID" value="KAF9745411.1"/>
    <property type="molecule type" value="Genomic_DNA"/>
</dbReference>
<reference evidence="2" key="1">
    <citation type="submission" date="2020-10" db="EMBL/GenBank/DDBJ databases">
        <title>High-Quality Genome Resource of Clonostachys rosea strain S41 by Oxford Nanopore Long-Read Sequencing.</title>
        <authorList>
            <person name="Wang H."/>
        </authorList>
    </citation>
    <scope>NUCLEOTIDE SEQUENCE</scope>
    <source>
        <strain evidence="2">S41</strain>
    </source>
</reference>